<dbReference type="Proteomes" id="UP000305939">
    <property type="component" value="Unassembled WGS sequence"/>
</dbReference>
<keyword evidence="3" id="KW-0328">Glycosyltransferase</keyword>
<evidence type="ECO:0000256" key="4">
    <source>
        <dbReference type="ARBA" id="ARBA00022679"/>
    </source>
</evidence>
<keyword evidence="4" id="KW-0808">Transferase</keyword>
<comment type="caution">
    <text evidence="15">The sequence shown here is derived from an EMBL/GenBank/DDBJ whole genome shotgun (WGS) entry which is preliminary data.</text>
</comment>
<evidence type="ECO:0000256" key="13">
    <source>
        <dbReference type="ARBA" id="ARBA00023180"/>
    </source>
</evidence>
<gene>
    <name evidence="15" type="ORF">E7Z59_13470</name>
</gene>
<keyword evidence="10" id="KW-0333">Golgi apparatus</keyword>
<keyword evidence="11" id="KW-0472">Membrane</keyword>
<keyword evidence="12" id="KW-1015">Disulfide bond</keyword>
<evidence type="ECO:0000313" key="15">
    <source>
        <dbReference type="EMBL" id="THD66782.1"/>
    </source>
</evidence>
<dbReference type="GO" id="GO:0015012">
    <property type="term" value="P:heparan sulfate proteoglycan biosynthetic process"/>
    <property type="evidence" value="ECO:0007669"/>
    <property type="project" value="TreeGrafter"/>
</dbReference>
<dbReference type="InterPro" id="IPR003406">
    <property type="entry name" value="Glyco_trans_14"/>
</dbReference>
<evidence type="ECO:0000256" key="7">
    <source>
        <dbReference type="ARBA" id="ARBA00022824"/>
    </source>
</evidence>
<evidence type="ECO:0000256" key="2">
    <source>
        <dbReference type="ARBA" id="ARBA00004648"/>
    </source>
</evidence>
<keyword evidence="13" id="KW-0325">Glycoprotein</keyword>
<evidence type="ECO:0000256" key="11">
    <source>
        <dbReference type="ARBA" id="ARBA00023136"/>
    </source>
</evidence>
<dbReference type="RefSeq" id="WP_136336851.1">
    <property type="nucleotide sequence ID" value="NZ_QXMP01000013.1"/>
</dbReference>
<dbReference type="GO" id="GO:0030158">
    <property type="term" value="F:protein xylosyltransferase activity"/>
    <property type="evidence" value="ECO:0007669"/>
    <property type="project" value="InterPro"/>
</dbReference>
<evidence type="ECO:0000256" key="6">
    <source>
        <dbReference type="ARBA" id="ARBA00022723"/>
    </source>
</evidence>
<comment type="subcellular location">
    <subcellularLocation>
        <location evidence="2">Endoplasmic reticulum membrane</location>
        <topology evidence="2">Single-pass type II membrane protein</topology>
    </subcellularLocation>
    <subcellularLocation>
        <location evidence="1">Golgi apparatus membrane</location>
        <topology evidence="1">Single-pass type II membrane protein</topology>
    </subcellularLocation>
</comment>
<accession>A0A4S3LYW8</accession>
<evidence type="ECO:0000256" key="1">
    <source>
        <dbReference type="ARBA" id="ARBA00004323"/>
    </source>
</evidence>
<evidence type="ECO:0000256" key="8">
    <source>
        <dbReference type="ARBA" id="ARBA00022968"/>
    </source>
</evidence>
<dbReference type="GO" id="GO:0046872">
    <property type="term" value="F:metal ion binding"/>
    <property type="evidence" value="ECO:0007669"/>
    <property type="project" value="UniProtKB-KW"/>
</dbReference>
<reference evidence="15 16" key="1">
    <citation type="submission" date="2019-04" db="EMBL/GenBank/DDBJ databases">
        <title>Draft genome sequence of Robertkochia marina CC-AMO-30D.</title>
        <authorList>
            <person name="Hameed A."/>
            <person name="Lin S.-Y."/>
            <person name="Shahina M."/>
            <person name="Lai W.-A."/>
            <person name="Young C.-C."/>
        </authorList>
    </citation>
    <scope>NUCLEOTIDE SEQUENCE [LARGE SCALE GENOMIC DNA]</scope>
    <source>
        <strain evidence="15 16">CC-AMO-30D</strain>
    </source>
</reference>
<keyword evidence="9" id="KW-1133">Transmembrane helix</keyword>
<dbReference type="EMBL" id="SSMC01000003">
    <property type="protein sequence ID" value="THD66782.1"/>
    <property type="molecule type" value="Genomic_DNA"/>
</dbReference>
<dbReference type="AlphaFoldDB" id="A0A4S3LYW8"/>
<protein>
    <recommendedName>
        <fullName evidence="14">Peptide O-xylosyltransferase</fullName>
    </recommendedName>
</protein>
<dbReference type="PANTHER" id="PTHR46025:SF3">
    <property type="entry name" value="XYLOSYLTRANSFERASE OXT"/>
    <property type="match status" value="1"/>
</dbReference>
<name>A0A4S3LYW8_9FLAO</name>
<evidence type="ECO:0000313" key="16">
    <source>
        <dbReference type="Proteomes" id="UP000305939"/>
    </source>
</evidence>
<keyword evidence="16" id="KW-1185">Reference proteome</keyword>
<dbReference type="GO" id="GO:0016020">
    <property type="term" value="C:membrane"/>
    <property type="evidence" value="ECO:0007669"/>
    <property type="project" value="InterPro"/>
</dbReference>
<dbReference type="InterPro" id="IPR043538">
    <property type="entry name" value="XYLT"/>
</dbReference>
<evidence type="ECO:0000256" key="10">
    <source>
        <dbReference type="ARBA" id="ARBA00023034"/>
    </source>
</evidence>
<dbReference type="Pfam" id="PF02485">
    <property type="entry name" value="Branch"/>
    <property type="match status" value="1"/>
</dbReference>
<evidence type="ECO:0000256" key="12">
    <source>
        <dbReference type="ARBA" id="ARBA00023157"/>
    </source>
</evidence>
<evidence type="ECO:0000256" key="14">
    <source>
        <dbReference type="ARBA" id="ARBA00042865"/>
    </source>
</evidence>
<keyword evidence="7" id="KW-0256">Endoplasmic reticulum</keyword>
<sequence length="321" mass="37640">MRLNYLIFAHKNPEQLKIMIGALNGDDTYCYVHIDQSSDITEFKNSLSTLSPKNGVIFLNGIERHNIKWGDDSFIKAQIDTLNYLRRKCKIEGRFILLSGQCLPLLTNVEIKKYFNDHENIEFIDQIPLPNEIGMWGKFKGLNRVRFNAYRTNTNNRDYTLIPSIRDIYFYRDNYLKSLVKAVLYSPVQLNKLFFKRSFPRNLKFYGGEGWWALTHGCIDKILLFLDQNPGVIKALKYSFVPEEILFQSIVGTLIPFENIHKTLTYTNWNRPNVPHPVTFINEDLIELKAQDALFARKFDLNLDKEIFYSLLKIKPEYTSE</sequence>
<evidence type="ECO:0000256" key="5">
    <source>
        <dbReference type="ARBA" id="ARBA00022692"/>
    </source>
</evidence>
<keyword evidence="5" id="KW-0812">Transmembrane</keyword>
<dbReference type="GO" id="GO:0050650">
    <property type="term" value="P:chondroitin sulfate proteoglycan biosynthetic process"/>
    <property type="evidence" value="ECO:0007669"/>
    <property type="project" value="TreeGrafter"/>
</dbReference>
<organism evidence="15 16">
    <name type="scientific">Robertkochia marina</name>
    <dbReference type="NCBI Taxonomy" id="1227945"/>
    <lineage>
        <taxon>Bacteria</taxon>
        <taxon>Pseudomonadati</taxon>
        <taxon>Bacteroidota</taxon>
        <taxon>Flavobacteriia</taxon>
        <taxon>Flavobacteriales</taxon>
        <taxon>Flavobacteriaceae</taxon>
        <taxon>Robertkochia</taxon>
    </lineage>
</organism>
<dbReference type="PANTHER" id="PTHR46025">
    <property type="entry name" value="XYLOSYLTRANSFERASE OXT"/>
    <property type="match status" value="1"/>
</dbReference>
<keyword evidence="6" id="KW-0479">Metal-binding</keyword>
<evidence type="ECO:0000256" key="3">
    <source>
        <dbReference type="ARBA" id="ARBA00022676"/>
    </source>
</evidence>
<dbReference type="OrthoDB" id="7943907at2"/>
<keyword evidence="8" id="KW-0735">Signal-anchor</keyword>
<proteinExistence type="predicted"/>
<evidence type="ECO:0000256" key="9">
    <source>
        <dbReference type="ARBA" id="ARBA00022989"/>
    </source>
</evidence>